<evidence type="ECO:0000256" key="1">
    <source>
        <dbReference type="ARBA" id="ARBA00023172"/>
    </source>
</evidence>
<dbReference type="EMBL" id="CP080776">
    <property type="protein sequence ID" value="UWP96462.1"/>
    <property type="molecule type" value="Genomic_DNA"/>
</dbReference>
<dbReference type="Gene3D" id="1.10.443.10">
    <property type="entry name" value="Intergrase catalytic core"/>
    <property type="match status" value="1"/>
</dbReference>
<reference evidence="3" key="1">
    <citation type="submission" date="2021-08" db="EMBL/GenBank/DDBJ databases">
        <authorList>
            <person name="Nwanade C."/>
            <person name="Wang M."/>
            <person name="Masoudi A."/>
            <person name="Yu Z."/>
            <person name="Liu J."/>
        </authorList>
    </citation>
    <scope>NUCLEOTIDE SEQUENCE</scope>
    <source>
        <strain evidence="3">S056</strain>
    </source>
</reference>
<sequence length="587" mass="66159">MSFQKPITAMTLQDVHAWAMEAGNTDYANAVKRYPNMTEGLALSQIPADLPMIKQRLPLNGYQPAFARSEKAYKATRRKIIAAVKNATGLASAAKERRVRVDEWSALLSALEPHAVTSYGRCQPAPQMLIPIRKLADLARTDGIPPSVVSQEWLEGISPTLEGNEWKSLQRALKTLNKFRHDEAVARFLPKDAFPAPPKRRSENLDVIPPHISSEIIDWVREATQTEYDPVEQEFVDAVSKSYVDFCLAAMRKFVSTLIRSGAISQDTDAQLVELFTLENATAVVRFWSTHTEENGHISARTAYDYLKSIFVVMSRNGLDPLPMKNHLKANRFLKGGKRASGEMSGSSRSFCEQLLGSTRLTITFLSLHVKLRNRANAMLKEIESSGRTPGDSELQEIRQIGTVAAICAIETRGAPIRIESALELIFRGPNPTFLLPTAKTKHATIQLGIEDTKNDVEIWAPITPENLNGLEVVEWYLREIRPLFPDHEQSEYLFPTIIKPGALSYRTFLSWFKRHTRAEGLPMTPHKFRHGLASLLLERNPGRWDLLERLLDDTPATVRKNYAWVNERAQRVEVQKFILDLSDIGQ</sequence>
<dbReference type="RefSeq" id="WP_259806585.1">
    <property type="nucleotide sequence ID" value="NZ_CP080776.1"/>
</dbReference>
<dbReference type="Proteomes" id="UP001057991">
    <property type="component" value="Chromosome"/>
</dbReference>
<gene>
    <name evidence="3" type="ORF">K3X48_05650</name>
</gene>
<evidence type="ECO:0000313" key="4">
    <source>
        <dbReference type="Proteomes" id="UP001057991"/>
    </source>
</evidence>
<accession>A0A9Q9HDB8</accession>
<dbReference type="SUPFAM" id="SSF56349">
    <property type="entry name" value="DNA breaking-rejoining enzymes"/>
    <property type="match status" value="1"/>
</dbReference>
<dbReference type="InterPro" id="IPR011010">
    <property type="entry name" value="DNA_brk_join_enz"/>
</dbReference>
<proteinExistence type="predicted"/>
<keyword evidence="1" id="KW-0233">DNA recombination</keyword>
<dbReference type="GO" id="GO:0015074">
    <property type="term" value="P:DNA integration"/>
    <property type="evidence" value="ECO:0007669"/>
    <property type="project" value="InterPro"/>
</dbReference>
<organism evidence="3 4">
    <name type="scientific">Aliiroseovarius crassostreae</name>
    <dbReference type="NCBI Taxonomy" id="154981"/>
    <lineage>
        <taxon>Bacteria</taxon>
        <taxon>Pseudomonadati</taxon>
        <taxon>Pseudomonadota</taxon>
        <taxon>Alphaproteobacteria</taxon>
        <taxon>Rhodobacterales</taxon>
        <taxon>Paracoccaceae</taxon>
        <taxon>Aliiroseovarius</taxon>
    </lineage>
</organism>
<evidence type="ECO:0000259" key="2">
    <source>
        <dbReference type="PROSITE" id="PS51898"/>
    </source>
</evidence>
<dbReference type="PROSITE" id="PS51898">
    <property type="entry name" value="TYR_RECOMBINASE"/>
    <property type="match status" value="1"/>
</dbReference>
<dbReference type="GO" id="GO:0003677">
    <property type="term" value="F:DNA binding"/>
    <property type="evidence" value="ECO:0007669"/>
    <property type="project" value="InterPro"/>
</dbReference>
<name>A0A9Q9HDB8_9RHOB</name>
<evidence type="ECO:0000313" key="3">
    <source>
        <dbReference type="EMBL" id="UWP96462.1"/>
    </source>
</evidence>
<protein>
    <recommendedName>
        <fullName evidence="2">Tyr recombinase domain-containing protein</fullName>
    </recommendedName>
</protein>
<feature type="domain" description="Tyr recombinase" evidence="2">
    <location>
        <begin position="361"/>
        <end position="576"/>
    </location>
</feature>
<dbReference type="InterPro" id="IPR002104">
    <property type="entry name" value="Integrase_catalytic"/>
</dbReference>
<dbReference type="GO" id="GO:0006310">
    <property type="term" value="P:DNA recombination"/>
    <property type="evidence" value="ECO:0007669"/>
    <property type="project" value="UniProtKB-KW"/>
</dbReference>
<dbReference type="InterPro" id="IPR013762">
    <property type="entry name" value="Integrase-like_cat_sf"/>
</dbReference>
<dbReference type="AlphaFoldDB" id="A0A9Q9HDB8"/>